<evidence type="ECO:0000313" key="1">
    <source>
        <dbReference type="EMBL" id="GAI72136.1"/>
    </source>
</evidence>
<name>X1RYZ8_9ZZZZ</name>
<sequence>MEDILAIEGYESLLELSMKSIRDVYRNRITIDCFAILNINKRKIKLSIEHDGAQHDKREKIGVHAMIALSRINGIQLIYNKAKDRWEKQLKRDIELKSLFDILKKSNYFIIQVPYTVKGNARYEFIINEFERQTGETVNFNLAKAPDWKSLLNIQ</sequence>
<accession>X1RYZ8</accession>
<proteinExistence type="predicted"/>
<protein>
    <submittedName>
        <fullName evidence="1">Uncharacterized protein</fullName>
    </submittedName>
</protein>
<reference evidence="1" key="1">
    <citation type="journal article" date="2014" name="Front. Microbiol.">
        <title>High frequency of phylogenetically diverse reductive dehalogenase-homologous genes in deep subseafloor sedimentary metagenomes.</title>
        <authorList>
            <person name="Kawai M."/>
            <person name="Futagami T."/>
            <person name="Toyoda A."/>
            <person name="Takaki Y."/>
            <person name="Nishi S."/>
            <person name="Hori S."/>
            <person name="Arai W."/>
            <person name="Tsubouchi T."/>
            <person name="Morono Y."/>
            <person name="Uchiyama I."/>
            <person name="Ito T."/>
            <person name="Fujiyama A."/>
            <person name="Inagaki F."/>
            <person name="Takami H."/>
        </authorList>
    </citation>
    <scope>NUCLEOTIDE SEQUENCE</scope>
    <source>
        <strain evidence="1">Expedition CK06-06</strain>
    </source>
</reference>
<feature type="non-terminal residue" evidence="1">
    <location>
        <position position="155"/>
    </location>
</feature>
<dbReference type="AlphaFoldDB" id="X1RYZ8"/>
<comment type="caution">
    <text evidence="1">The sequence shown here is derived from an EMBL/GenBank/DDBJ whole genome shotgun (WGS) entry which is preliminary data.</text>
</comment>
<organism evidence="1">
    <name type="scientific">marine sediment metagenome</name>
    <dbReference type="NCBI Taxonomy" id="412755"/>
    <lineage>
        <taxon>unclassified sequences</taxon>
        <taxon>metagenomes</taxon>
        <taxon>ecological metagenomes</taxon>
    </lineage>
</organism>
<dbReference type="EMBL" id="BARW01002583">
    <property type="protein sequence ID" value="GAI72136.1"/>
    <property type="molecule type" value="Genomic_DNA"/>
</dbReference>
<gene>
    <name evidence="1" type="ORF">S12H4_07114</name>
</gene>